<evidence type="ECO:0000313" key="1">
    <source>
        <dbReference type="EMBL" id="KAA1125971.1"/>
    </source>
</evidence>
<accession>A0A5B0RJ10</accession>
<reference evidence="1 2" key="1">
    <citation type="submission" date="2019-05" db="EMBL/GenBank/DDBJ databases">
        <title>Emergence of the Ug99 lineage of the wheat stem rust pathogen through somatic hybridization.</title>
        <authorList>
            <person name="Li F."/>
            <person name="Upadhyaya N.M."/>
            <person name="Sperschneider J."/>
            <person name="Matny O."/>
            <person name="Nguyen-Phuc H."/>
            <person name="Mago R."/>
            <person name="Raley C."/>
            <person name="Miller M.E."/>
            <person name="Silverstein K.A.T."/>
            <person name="Henningsen E."/>
            <person name="Hirsch C.D."/>
            <person name="Visser B."/>
            <person name="Pretorius Z.A."/>
            <person name="Steffenson B.J."/>
            <person name="Schwessinger B."/>
            <person name="Dodds P.N."/>
            <person name="Figueroa M."/>
        </authorList>
    </citation>
    <scope>NUCLEOTIDE SEQUENCE [LARGE SCALE GENOMIC DNA]</scope>
    <source>
        <strain evidence="1 2">Ug99</strain>
    </source>
</reference>
<organism evidence="1 2">
    <name type="scientific">Puccinia graminis f. sp. tritici</name>
    <dbReference type="NCBI Taxonomy" id="56615"/>
    <lineage>
        <taxon>Eukaryota</taxon>
        <taxon>Fungi</taxon>
        <taxon>Dikarya</taxon>
        <taxon>Basidiomycota</taxon>
        <taxon>Pucciniomycotina</taxon>
        <taxon>Pucciniomycetes</taxon>
        <taxon>Pucciniales</taxon>
        <taxon>Pucciniaceae</taxon>
        <taxon>Puccinia</taxon>
    </lineage>
</organism>
<proteinExistence type="predicted"/>
<dbReference type="AlphaFoldDB" id="A0A5B0RJ10"/>
<sequence>MHGGSGAMMGGSGAWVANLAVGFNFQFGHSGGSGASFGGCLAKLACVEFNGKNHLS</sequence>
<evidence type="ECO:0000313" key="2">
    <source>
        <dbReference type="Proteomes" id="UP000325313"/>
    </source>
</evidence>
<gene>
    <name evidence="1" type="ORF">PGTUg99_026845</name>
</gene>
<dbReference type="EMBL" id="VDEP01000174">
    <property type="protein sequence ID" value="KAA1125971.1"/>
    <property type="molecule type" value="Genomic_DNA"/>
</dbReference>
<protein>
    <submittedName>
        <fullName evidence="1">Uncharacterized protein</fullName>
    </submittedName>
</protein>
<comment type="caution">
    <text evidence="1">The sequence shown here is derived from an EMBL/GenBank/DDBJ whole genome shotgun (WGS) entry which is preliminary data.</text>
</comment>
<name>A0A5B0RJ10_PUCGR</name>
<dbReference type="Proteomes" id="UP000325313">
    <property type="component" value="Unassembled WGS sequence"/>
</dbReference>